<comment type="caution">
    <text evidence="2">The sequence shown here is derived from an EMBL/GenBank/DDBJ whole genome shotgun (WGS) entry which is preliminary data.</text>
</comment>
<reference evidence="2 3" key="1">
    <citation type="submission" date="2019-03" db="EMBL/GenBank/DDBJ databases">
        <title>First draft genome of Liparis tanakae, snailfish: a comprehensive survey of snailfish specific genes.</title>
        <authorList>
            <person name="Kim W."/>
            <person name="Song I."/>
            <person name="Jeong J.-H."/>
            <person name="Kim D."/>
            <person name="Kim S."/>
            <person name="Ryu S."/>
            <person name="Song J.Y."/>
            <person name="Lee S.K."/>
        </authorList>
    </citation>
    <scope>NUCLEOTIDE SEQUENCE [LARGE SCALE GENOMIC DNA]</scope>
    <source>
        <tissue evidence="2">Muscle</tissue>
    </source>
</reference>
<protein>
    <submittedName>
        <fullName evidence="2">Uncharacterized protein</fullName>
    </submittedName>
</protein>
<dbReference type="AlphaFoldDB" id="A0A4Z2EJC2"/>
<proteinExistence type="predicted"/>
<accession>A0A4Z2EJC2</accession>
<dbReference type="Proteomes" id="UP000314294">
    <property type="component" value="Unassembled WGS sequence"/>
</dbReference>
<dbReference type="EMBL" id="SRLO01006354">
    <property type="protein sequence ID" value="TNN28855.1"/>
    <property type="molecule type" value="Genomic_DNA"/>
</dbReference>
<evidence type="ECO:0000313" key="3">
    <source>
        <dbReference type="Proteomes" id="UP000314294"/>
    </source>
</evidence>
<feature type="region of interest" description="Disordered" evidence="1">
    <location>
        <begin position="1"/>
        <end position="32"/>
    </location>
</feature>
<sequence>MPDLACRGPATPPARGRDRLRERRRRRRRERGGERELCMVLEIIRHFRTMEHRRLREIEEESILNQRPKRVSL</sequence>
<keyword evidence="3" id="KW-1185">Reference proteome</keyword>
<organism evidence="2 3">
    <name type="scientific">Liparis tanakae</name>
    <name type="common">Tanaka's snailfish</name>
    <dbReference type="NCBI Taxonomy" id="230148"/>
    <lineage>
        <taxon>Eukaryota</taxon>
        <taxon>Metazoa</taxon>
        <taxon>Chordata</taxon>
        <taxon>Craniata</taxon>
        <taxon>Vertebrata</taxon>
        <taxon>Euteleostomi</taxon>
        <taxon>Actinopterygii</taxon>
        <taxon>Neopterygii</taxon>
        <taxon>Teleostei</taxon>
        <taxon>Neoteleostei</taxon>
        <taxon>Acanthomorphata</taxon>
        <taxon>Eupercaria</taxon>
        <taxon>Perciformes</taxon>
        <taxon>Cottioidei</taxon>
        <taxon>Cottales</taxon>
        <taxon>Liparidae</taxon>
        <taxon>Liparis</taxon>
    </lineage>
</organism>
<name>A0A4Z2EJC2_9TELE</name>
<evidence type="ECO:0000313" key="2">
    <source>
        <dbReference type="EMBL" id="TNN28855.1"/>
    </source>
</evidence>
<gene>
    <name evidence="2" type="ORF">EYF80_060998</name>
</gene>
<evidence type="ECO:0000256" key="1">
    <source>
        <dbReference type="SAM" id="MobiDB-lite"/>
    </source>
</evidence>